<feature type="compositionally biased region" description="Basic residues" evidence="10">
    <location>
        <begin position="515"/>
        <end position="529"/>
    </location>
</feature>
<dbReference type="SMART" id="SM00490">
    <property type="entry name" value="HELICc"/>
    <property type="match status" value="1"/>
</dbReference>
<dbReference type="EC" id="3.6.4.13" evidence="1"/>
<keyword evidence="5 9" id="KW-0067">ATP-binding</keyword>
<dbReference type="SUPFAM" id="SSF52540">
    <property type="entry name" value="P-loop containing nucleoside triphosphate hydrolases"/>
    <property type="match status" value="1"/>
</dbReference>
<feature type="region of interest" description="Disordered" evidence="10">
    <location>
        <begin position="515"/>
        <end position="549"/>
    </location>
</feature>
<dbReference type="Pfam" id="PF00270">
    <property type="entry name" value="DEAD"/>
    <property type="match status" value="1"/>
</dbReference>
<accession>A0A7S3CG76</accession>
<dbReference type="AlphaFoldDB" id="A0A7S3CG76"/>
<dbReference type="PROSITE" id="PS51192">
    <property type="entry name" value="HELICASE_ATP_BIND_1"/>
    <property type="match status" value="1"/>
</dbReference>
<dbReference type="InterPro" id="IPR050079">
    <property type="entry name" value="DEAD_box_RNA_helicase"/>
</dbReference>
<evidence type="ECO:0000256" key="8">
    <source>
        <dbReference type="ARBA" id="ARBA00047984"/>
    </source>
</evidence>
<dbReference type="GO" id="GO:0016787">
    <property type="term" value="F:hydrolase activity"/>
    <property type="evidence" value="ECO:0007669"/>
    <property type="project" value="UniProtKB-KW"/>
</dbReference>
<dbReference type="InterPro" id="IPR014001">
    <property type="entry name" value="Helicase_ATP-bd"/>
</dbReference>
<dbReference type="GO" id="GO:0005829">
    <property type="term" value="C:cytosol"/>
    <property type="evidence" value="ECO:0007669"/>
    <property type="project" value="TreeGrafter"/>
</dbReference>
<evidence type="ECO:0000256" key="2">
    <source>
        <dbReference type="ARBA" id="ARBA00022741"/>
    </source>
</evidence>
<dbReference type="Gene3D" id="3.40.50.300">
    <property type="entry name" value="P-loop containing nucleotide triphosphate hydrolases"/>
    <property type="match status" value="2"/>
</dbReference>
<gene>
    <name evidence="13" type="ORF">CROS1456_LOCUS8431</name>
</gene>
<evidence type="ECO:0000313" key="13">
    <source>
        <dbReference type="EMBL" id="CAE0195334.1"/>
    </source>
</evidence>
<evidence type="ECO:0000256" key="5">
    <source>
        <dbReference type="ARBA" id="ARBA00022840"/>
    </source>
</evidence>
<dbReference type="CDD" id="cd18787">
    <property type="entry name" value="SF2_C_DEAD"/>
    <property type="match status" value="1"/>
</dbReference>
<dbReference type="EMBL" id="HBHZ01010930">
    <property type="protein sequence ID" value="CAE0195334.1"/>
    <property type="molecule type" value="Transcribed_RNA"/>
</dbReference>
<evidence type="ECO:0000256" key="9">
    <source>
        <dbReference type="RuleBase" id="RU000492"/>
    </source>
</evidence>
<feature type="compositionally biased region" description="Basic residues" evidence="10">
    <location>
        <begin position="540"/>
        <end position="549"/>
    </location>
</feature>
<organism evidence="13">
    <name type="scientific">Chloropicon roscoffensis</name>
    <dbReference type="NCBI Taxonomy" id="1461544"/>
    <lineage>
        <taxon>Eukaryota</taxon>
        <taxon>Viridiplantae</taxon>
        <taxon>Chlorophyta</taxon>
        <taxon>Chloropicophyceae</taxon>
        <taxon>Chloropicales</taxon>
        <taxon>Chloropicaceae</taxon>
        <taxon>Chloropicon</taxon>
    </lineage>
</organism>
<evidence type="ECO:0000256" key="3">
    <source>
        <dbReference type="ARBA" id="ARBA00022801"/>
    </source>
</evidence>
<comment type="similarity">
    <text evidence="7">Belongs to the DEAD box helicase family. DDX52/ROK1 subfamily.</text>
</comment>
<feature type="region of interest" description="Disordered" evidence="10">
    <location>
        <begin position="142"/>
        <end position="164"/>
    </location>
</feature>
<dbReference type="InterPro" id="IPR027417">
    <property type="entry name" value="P-loop_NTPase"/>
</dbReference>
<keyword evidence="4 9" id="KW-0347">Helicase</keyword>
<dbReference type="InterPro" id="IPR000629">
    <property type="entry name" value="RNA-helicase_DEAD-box_CS"/>
</dbReference>
<sequence length="549" mass="59292">MGTETSELSSLLRGISRPRAKRPGDGRPEATPAGASNPQKPAPKPAKVRIVGDGLSSTSKGGVETFTSLAENKSLRVPQWLARGAIACVGEGETLTEIQRHAIPAAIEGRDLIAVAPTGSGKTLAFLVPSVAIAVRAKKGEKTKALKRRRSSGASPSDGDGEDEVVAAGSNAVSKGPYAVLVSPTRELAAQTFRELRRLLSKTPKNKRLRALLLSNADSRLQDGGEDSGKREKVKRIRADIIVSTPPRLSQAIEAGLVRLSKTRMLILDEADKLFSDDKFLENVDAVMTACTHKRLRRCVYTATLPETAEELLRNVMQQPVRITVGERNAANSLVKQSLVFCGVEAEASKARGKGGKGTTYISGKLSAMRQLVTSGKLKPPVLVFVQSKDRATQLYEALRFDGMSIDVIHAGRTAKERARAVQNFRSGATWILITTDLMARGMDILGVNTVVNFDCPGVRSDYVHRVGRTGRAGHEGTCVTLYTEEDFGSLHMIASCMKISGSEAPEWMLKLPRKHGGQAKKYVPPKRKNIMDNVGQAGKKQKKGNSRK</sequence>
<dbReference type="GO" id="GO:0003724">
    <property type="term" value="F:RNA helicase activity"/>
    <property type="evidence" value="ECO:0007669"/>
    <property type="project" value="UniProtKB-EC"/>
</dbReference>
<feature type="region of interest" description="Disordered" evidence="10">
    <location>
        <begin position="1"/>
        <end position="49"/>
    </location>
</feature>
<dbReference type="InterPro" id="IPR011545">
    <property type="entry name" value="DEAD/DEAH_box_helicase_dom"/>
</dbReference>
<reference evidence="13" key="1">
    <citation type="submission" date="2021-01" db="EMBL/GenBank/DDBJ databases">
        <authorList>
            <person name="Corre E."/>
            <person name="Pelletier E."/>
            <person name="Niang G."/>
            <person name="Scheremetjew M."/>
            <person name="Finn R."/>
            <person name="Kale V."/>
            <person name="Holt S."/>
            <person name="Cochrane G."/>
            <person name="Meng A."/>
            <person name="Brown T."/>
            <person name="Cohen L."/>
        </authorList>
    </citation>
    <scope>NUCLEOTIDE SEQUENCE</scope>
    <source>
        <strain evidence="13">RCC1871</strain>
    </source>
</reference>
<feature type="domain" description="Helicase ATP-binding" evidence="11">
    <location>
        <begin position="103"/>
        <end position="323"/>
    </location>
</feature>
<keyword evidence="3 9" id="KW-0378">Hydrolase</keyword>
<name>A0A7S3CG76_9CHLO</name>
<evidence type="ECO:0000256" key="7">
    <source>
        <dbReference type="ARBA" id="ARBA00024355"/>
    </source>
</evidence>
<dbReference type="GO" id="GO:0003723">
    <property type="term" value="F:RNA binding"/>
    <property type="evidence" value="ECO:0007669"/>
    <property type="project" value="UniProtKB-KW"/>
</dbReference>
<dbReference type="PANTHER" id="PTHR47959">
    <property type="entry name" value="ATP-DEPENDENT RNA HELICASE RHLE-RELATED"/>
    <property type="match status" value="1"/>
</dbReference>
<evidence type="ECO:0000256" key="4">
    <source>
        <dbReference type="ARBA" id="ARBA00022806"/>
    </source>
</evidence>
<evidence type="ECO:0000256" key="1">
    <source>
        <dbReference type="ARBA" id="ARBA00012552"/>
    </source>
</evidence>
<comment type="catalytic activity">
    <reaction evidence="8">
        <text>ATP + H2O = ADP + phosphate + H(+)</text>
        <dbReference type="Rhea" id="RHEA:13065"/>
        <dbReference type="ChEBI" id="CHEBI:15377"/>
        <dbReference type="ChEBI" id="CHEBI:15378"/>
        <dbReference type="ChEBI" id="CHEBI:30616"/>
        <dbReference type="ChEBI" id="CHEBI:43474"/>
        <dbReference type="ChEBI" id="CHEBI:456216"/>
        <dbReference type="EC" id="3.6.4.13"/>
    </reaction>
</comment>
<proteinExistence type="inferred from homology"/>
<dbReference type="GO" id="GO:0005524">
    <property type="term" value="F:ATP binding"/>
    <property type="evidence" value="ECO:0007669"/>
    <property type="project" value="UniProtKB-KW"/>
</dbReference>
<dbReference type="SMART" id="SM00487">
    <property type="entry name" value="DEXDc"/>
    <property type="match status" value="1"/>
</dbReference>
<dbReference type="PROSITE" id="PS51194">
    <property type="entry name" value="HELICASE_CTER"/>
    <property type="match status" value="1"/>
</dbReference>
<evidence type="ECO:0000259" key="12">
    <source>
        <dbReference type="PROSITE" id="PS51194"/>
    </source>
</evidence>
<evidence type="ECO:0000256" key="10">
    <source>
        <dbReference type="SAM" id="MobiDB-lite"/>
    </source>
</evidence>
<dbReference type="Pfam" id="PF00271">
    <property type="entry name" value="Helicase_C"/>
    <property type="match status" value="1"/>
</dbReference>
<evidence type="ECO:0000256" key="6">
    <source>
        <dbReference type="ARBA" id="ARBA00022884"/>
    </source>
</evidence>
<keyword evidence="6" id="KW-0694">RNA-binding</keyword>
<dbReference type="InterPro" id="IPR001650">
    <property type="entry name" value="Helicase_C-like"/>
</dbReference>
<dbReference type="PROSITE" id="PS00039">
    <property type="entry name" value="DEAD_ATP_HELICASE"/>
    <property type="match status" value="1"/>
</dbReference>
<evidence type="ECO:0000259" key="11">
    <source>
        <dbReference type="PROSITE" id="PS51192"/>
    </source>
</evidence>
<dbReference type="PANTHER" id="PTHR47959:SF15">
    <property type="entry name" value="RNA HELICASE"/>
    <property type="match status" value="1"/>
</dbReference>
<protein>
    <recommendedName>
        <fullName evidence="1">RNA helicase</fullName>
        <ecNumber evidence="1">3.6.4.13</ecNumber>
    </recommendedName>
</protein>
<keyword evidence="2 9" id="KW-0547">Nucleotide-binding</keyword>
<feature type="domain" description="Helicase C-terminal" evidence="12">
    <location>
        <begin position="368"/>
        <end position="513"/>
    </location>
</feature>